<reference evidence="1 2" key="1">
    <citation type="submission" date="2018-01" db="EMBL/GenBank/DDBJ databases">
        <title>The draft genome sequence of Halioglobus lutimaris HF004.</title>
        <authorList>
            <person name="Du Z.-J."/>
            <person name="Shi M.-J."/>
        </authorList>
    </citation>
    <scope>NUCLEOTIDE SEQUENCE [LARGE SCALE GENOMIC DNA]</scope>
    <source>
        <strain evidence="1 2">HF004</strain>
    </source>
</reference>
<name>A0A2N5WXH7_9GAMM</name>
<evidence type="ECO:0000313" key="1">
    <source>
        <dbReference type="EMBL" id="PLW66940.1"/>
    </source>
</evidence>
<dbReference type="AlphaFoldDB" id="A0A2N5WXH7"/>
<gene>
    <name evidence="1" type="ORF">C0039_19210</name>
</gene>
<organism evidence="1 2">
    <name type="scientific">Pseudohalioglobus lutimaris</name>
    <dbReference type="NCBI Taxonomy" id="1737061"/>
    <lineage>
        <taxon>Bacteria</taxon>
        <taxon>Pseudomonadati</taxon>
        <taxon>Pseudomonadota</taxon>
        <taxon>Gammaproteobacteria</taxon>
        <taxon>Cellvibrionales</taxon>
        <taxon>Halieaceae</taxon>
        <taxon>Pseudohalioglobus</taxon>
    </lineage>
</organism>
<dbReference type="Proteomes" id="UP000235005">
    <property type="component" value="Unassembled WGS sequence"/>
</dbReference>
<proteinExistence type="predicted"/>
<dbReference type="InterPro" id="IPR021276">
    <property type="entry name" value="DUF2855"/>
</dbReference>
<dbReference type="RefSeq" id="WP_101518996.1">
    <property type="nucleotide sequence ID" value="NZ_PKUS01000041.1"/>
</dbReference>
<dbReference type="OrthoDB" id="8953110at2"/>
<dbReference type="Pfam" id="PF11017">
    <property type="entry name" value="DUF2855"/>
    <property type="match status" value="1"/>
</dbReference>
<sequence length="370" mass="40651">MSDAIEFTVNRQQFAKTGLNEAAAPDAASLREGEVLLRVDRFALTANNISYAATGELLRYWEFFPAGEGMGIIPVWGFADVAASKCEGIDPGERVYGYFPMATHLVVIPGNVSSGSFIDASEHRASLAIIYNQYLRCAHDPLYTKATEALQMLLRPLFTTSFLLDDFLEDNDFFAAETVLLTSASSKTALGMAYLLHANRASRERDYEVVGLTSVGNRAFVEGLGCYDRVLCYDELESLDAARAAVVVDFAGDGELLAGVHDHYAQQLRCSCLVGASHWEKLGGATQPLTGPEPVMFFAPTQAEKRIGEWGAPDFQRKLAQVWGEFTVFVNGWMRIETHLGVSATEHVYQEVLAGRVRPDCGHIVSLWNT</sequence>
<accession>A0A2N5WXH7</accession>
<keyword evidence="2" id="KW-1185">Reference proteome</keyword>
<comment type="caution">
    <text evidence="1">The sequence shown here is derived from an EMBL/GenBank/DDBJ whole genome shotgun (WGS) entry which is preliminary data.</text>
</comment>
<dbReference type="EMBL" id="PKUS01000041">
    <property type="protein sequence ID" value="PLW66940.1"/>
    <property type="molecule type" value="Genomic_DNA"/>
</dbReference>
<protein>
    <submittedName>
        <fullName evidence="1">DUF2855 domain-containing protein</fullName>
    </submittedName>
</protein>
<evidence type="ECO:0000313" key="2">
    <source>
        <dbReference type="Proteomes" id="UP000235005"/>
    </source>
</evidence>